<name>A0ABP7X997_9ACTN</name>
<feature type="chain" id="PRO_5045790017" description="WD40 repeat protein" evidence="3">
    <location>
        <begin position="38"/>
        <end position="551"/>
    </location>
</feature>
<evidence type="ECO:0000313" key="5">
    <source>
        <dbReference type="Proteomes" id="UP001501495"/>
    </source>
</evidence>
<dbReference type="Proteomes" id="UP001501495">
    <property type="component" value="Unassembled WGS sequence"/>
</dbReference>
<comment type="caution">
    <text evidence="4">The sequence shown here is derived from an EMBL/GenBank/DDBJ whole genome shotgun (WGS) entry which is preliminary data.</text>
</comment>
<dbReference type="EMBL" id="BAAAZH010000001">
    <property type="protein sequence ID" value="GAA4108143.1"/>
    <property type="molecule type" value="Genomic_DNA"/>
</dbReference>
<feature type="signal peptide" evidence="3">
    <location>
        <begin position="1"/>
        <end position="37"/>
    </location>
</feature>
<reference evidence="5" key="1">
    <citation type="journal article" date="2019" name="Int. J. Syst. Evol. Microbiol.">
        <title>The Global Catalogue of Microorganisms (GCM) 10K type strain sequencing project: providing services to taxonomists for standard genome sequencing and annotation.</title>
        <authorList>
            <consortium name="The Broad Institute Genomics Platform"/>
            <consortium name="The Broad Institute Genome Sequencing Center for Infectious Disease"/>
            <person name="Wu L."/>
            <person name="Ma J."/>
        </authorList>
    </citation>
    <scope>NUCLEOTIDE SEQUENCE [LARGE SCALE GENOMIC DNA]</scope>
    <source>
        <strain evidence="5">JCM 16703</strain>
    </source>
</reference>
<organism evidence="4 5">
    <name type="scientific">Nocardioides fonticola</name>
    <dbReference type="NCBI Taxonomy" id="450363"/>
    <lineage>
        <taxon>Bacteria</taxon>
        <taxon>Bacillati</taxon>
        <taxon>Actinomycetota</taxon>
        <taxon>Actinomycetes</taxon>
        <taxon>Propionibacteriales</taxon>
        <taxon>Nocardioidaceae</taxon>
        <taxon>Nocardioides</taxon>
    </lineage>
</organism>
<evidence type="ECO:0008006" key="6">
    <source>
        <dbReference type="Google" id="ProtNLM"/>
    </source>
</evidence>
<dbReference type="InterPro" id="IPR011659">
    <property type="entry name" value="WD40"/>
</dbReference>
<comment type="similarity">
    <text evidence="1">Belongs to the TolB family.</text>
</comment>
<keyword evidence="3" id="KW-0732">Signal</keyword>
<protein>
    <recommendedName>
        <fullName evidence="6">WD40 repeat protein</fullName>
    </recommendedName>
</protein>
<dbReference type="RefSeq" id="WP_344731273.1">
    <property type="nucleotide sequence ID" value="NZ_BAAAZH010000001.1"/>
</dbReference>
<feature type="compositionally biased region" description="Polar residues" evidence="2">
    <location>
        <begin position="327"/>
        <end position="336"/>
    </location>
</feature>
<gene>
    <name evidence="4" type="ORF">GCM10022215_01590</name>
</gene>
<evidence type="ECO:0000256" key="1">
    <source>
        <dbReference type="ARBA" id="ARBA00009820"/>
    </source>
</evidence>
<dbReference type="InterPro" id="IPR011042">
    <property type="entry name" value="6-blade_b-propeller_TolB-like"/>
</dbReference>
<dbReference type="SUPFAM" id="SSF82171">
    <property type="entry name" value="DPP6 N-terminal domain-like"/>
    <property type="match status" value="1"/>
</dbReference>
<sequence>MPGPLPLPSRRSRRRLGAVLAASVALLAGFLAEPATSAAARPTPPAFSPATAVAGETLTVASRLPGGRSRIGVLQERTGTGGWRALDRARSDAAGRVRFRMRAHDAVLRVLAPAGGGLTSSVSRPVAYAPRVPQGVLVSHLPTGEAPSRGAASPSISADGRYVAFTSGADDLVTGDGNGLDDAFLYDRADGSIEQISNNGVIGSADGRSAALAISADGSFVVFRSAATNLVPGDSNGREDVFVWERDPAGGGAVVLVSATPSGAPGDDASSEADISPDGRYVAFSSIADDLVAGVSDTNARTDVFLRDLQTGRTRLVSRRPGKGPGNDSSFAPSVSRNGARVAYTTAATDLVRGARASGRVQVLWWERRNGSQHLVSGRRGRVGDESSSYPSIDDAGRRVAFATEASDLVPGTRIRPGQTNVVLATLGRRATTSIRLVSGASGRGYGGFYPVLDPTGRYVAFTTASRSRALPGPHTSGGNETYVRRLDTGLVSRISLTPAGFEADGDSAALGLSSGARYVAVETYASDLTRSTDTNANSDVVLVDRRAKRP</sequence>
<evidence type="ECO:0000313" key="4">
    <source>
        <dbReference type="EMBL" id="GAA4108143.1"/>
    </source>
</evidence>
<dbReference type="Pfam" id="PF07676">
    <property type="entry name" value="PD40"/>
    <property type="match status" value="2"/>
</dbReference>
<evidence type="ECO:0000256" key="2">
    <source>
        <dbReference type="SAM" id="MobiDB-lite"/>
    </source>
</evidence>
<keyword evidence="5" id="KW-1185">Reference proteome</keyword>
<accession>A0ABP7X997</accession>
<dbReference type="Gene3D" id="2.120.10.30">
    <property type="entry name" value="TolB, C-terminal domain"/>
    <property type="match status" value="2"/>
</dbReference>
<proteinExistence type="inferred from homology"/>
<feature type="region of interest" description="Disordered" evidence="2">
    <location>
        <begin position="316"/>
        <end position="336"/>
    </location>
</feature>
<dbReference type="PANTHER" id="PTHR36842">
    <property type="entry name" value="PROTEIN TOLB HOMOLOG"/>
    <property type="match status" value="1"/>
</dbReference>
<evidence type="ECO:0000256" key="3">
    <source>
        <dbReference type="SAM" id="SignalP"/>
    </source>
</evidence>